<reference evidence="2 3" key="1">
    <citation type="submission" date="2018-10" db="EMBL/GenBank/DDBJ databases">
        <title>Relationship between Morphology and Antimicrobial Activity in Streptomyces.</title>
        <authorList>
            <person name="Kang H.J."/>
            <person name="Kim S.B."/>
        </authorList>
    </citation>
    <scope>NUCLEOTIDE SEQUENCE [LARGE SCALE GENOMIC DNA]</scope>
    <source>
        <strain evidence="2 3">BH38</strain>
    </source>
</reference>
<sequence length="87" mass="9178">MLLVGAAVVSGCGVAAGLLRKGGKHVVCDVTTTCAKTPYQDGYHSPDWPWGFFVAGGVFAGLAVIGFVLLPVLRGRSRSRFARVAQW</sequence>
<keyword evidence="3" id="KW-1185">Reference proteome</keyword>
<dbReference type="AlphaFoldDB" id="A0A387HKA4"/>
<gene>
    <name evidence="2" type="ORF">DWB77_03330</name>
</gene>
<dbReference type="Proteomes" id="UP000271554">
    <property type="component" value="Chromosome"/>
</dbReference>
<dbReference type="EMBL" id="CP032698">
    <property type="protein sequence ID" value="AYG81188.1"/>
    <property type="molecule type" value="Genomic_DNA"/>
</dbReference>
<feature type="transmembrane region" description="Helical" evidence="1">
    <location>
        <begin position="50"/>
        <end position="73"/>
    </location>
</feature>
<keyword evidence="1" id="KW-0812">Transmembrane</keyword>
<accession>A0A387HKA4</accession>
<proteinExistence type="predicted"/>
<evidence type="ECO:0000256" key="1">
    <source>
        <dbReference type="SAM" id="Phobius"/>
    </source>
</evidence>
<protein>
    <submittedName>
        <fullName evidence="2">Uncharacterized protein</fullName>
    </submittedName>
</protein>
<evidence type="ECO:0000313" key="3">
    <source>
        <dbReference type="Proteomes" id="UP000271554"/>
    </source>
</evidence>
<evidence type="ECO:0000313" key="2">
    <source>
        <dbReference type="EMBL" id="AYG81188.1"/>
    </source>
</evidence>
<name>A0A387HKA4_9ACTN</name>
<keyword evidence="1" id="KW-1133">Transmembrane helix</keyword>
<dbReference type="KEGG" id="shun:DWB77_03330"/>
<organism evidence="2 3">
    <name type="scientific">Streptomyces hundungensis</name>
    <dbReference type="NCBI Taxonomy" id="1077946"/>
    <lineage>
        <taxon>Bacteria</taxon>
        <taxon>Bacillati</taxon>
        <taxon>Actinomycetota</taxon>
        <taxon>Actinomycetes</taxon>
        <taxon>Kitasatosporales</taxon>
        <taxon>Streptomycetaceae</taxon>
        <taxon>Streptomyces</taxon>
    </lineage>
</organism>
<keyword evidence="1" id="KW-0472">Membrane</keyword>